<comment type="caution">
    <text evidence="1">The sequence shown here is derived from an EMBL/GenBank/DDBJ whole genome shotgun (WGS) entry which is preliminary data.</text>
</comment>
<geneLocation type="plasmid" evidence="2">
    <name>co2235_mp</name>
</geneLocation>
<dbReference type="Proteomes" id="UP000256862">
    <property type="component" value="Plasmid CO2235_mp"/>
</dbReference>
<sequence length="41" mass="4506">MAHMECRFYSLGFACGALTVGLLKQRLDVRQTFDTGLTIAA</sequence>
<organism evidence="1 2">
    <name type="scientific">Cupriavidus oxalaticus</name>
    <dbReference type="NCBI Taxonomy" id="96344"/>
    <lineage>
        <taxon>Bacteria</taxon>
        <taxon>Pseudomonadati</taxon>
        <taxon>Pseudomonadota</taxon>
        <taxon>Betaproteobacteria</taxon>
        <taxon>Burkholderiales</taxon>
        <taxon>Burkholderiaceae</taxon>
        <taxon>Cupriavidus</taxon>
    </lineage>
</organism>
<reference evidence="1 2" key="1">
    <citation type="submission" date="2018-01" db="EMBL/GenBank/DDBJ databases">
        <authorList>
            <person name="Clerissi C."/>
        </authorList>
    </citation>
    <scope>NUCLEOTIDE SEQUENCE [LARGE SCALE GENOMIC DNA]</scope>
    <source>
        <strain evidence="1">Cupriavidus oxalaticus LMG 2235</strain>
        <plasmid evidence="2">co2235_mp</plasmid>
    </source>
</reference>
<accession>A0A976BJP3</accession>
<dbReference type="EMBL" id="OGUS01000143">
    <property type="protein sequence ID" value="SPC24338.1"/>
    <property type="molecule type" value="Genomic_DNA"/>
</dbReference>
<evidence type="ECO:0000313" key="1">
    <source>
        <dbReference type="EMBL" id="SPC24338.1"/>
    </source>
</evidence>
<gene>
    <name evidence="1" type="ORF">CO2235_MP80218</name>
</gene>
<name>A0A976BJP3_9BURK</name>
<proteinExistence type="predicted"/>
<evidence type="ECO:0000313" key="2">
    <source>
        <dbReference type="Proteomes" id="UP000256862"/>
    </source>
</evidence>
<dbReference type="AlphaFoldDB" id="A0A976BJP3"/>
<protein>
    <submittedName>
        <fullName evidence="1">Uncharacterized protein</fullName>
    </submittedName>
</protein>